<feature type="region of interest" description="Disordered" evidence="1">
    <location>
        <begin position="162"/>
        <end position="218"/>
    </location>
</feature>
<name>A0AAN7SXB2_9EURO</name>
<reference evidence="3 4" key="1">
    <citation type="submission" date="2023-08" db="EMBL/GenBank/DDBJ databases">
        <title>Black Yeasts Isolated from many extreme environments.</title>
        <authorList>
            <person name="Coleine C."/>
            <person name="Stajich J.E."/>
            <person name="Selbmann L."/>
        </authorList>
    </citation>
    <scope>NUCLEOTIDE SEQUENCE [LARGE SCALE GENOMIC DNA]</scope>
    <source>
        <strain evidence="3 4">CCFEE 5910</strain>
    </source>
</reference>
<dbReference type="EMBL" id="JAVRRJ010000006">
    <property type="protein sequence ID" value="KAK5083902.1"/>
    <property type="molecule type" value="Genomic_DNA"/>
</dbReference>
<evidence type="ECO:0000256" key="1">
    <source>
        <dbReference type="SAM" id="MobiDB-lite"/>
    </source>
</evidence>
<dbReference type="PANTHER" id="PTHR13182:SF8">
    <property type="entry name" value="CYTOPLASMIC 60S SUBUNIT BIOGENESIS FACTOR ZNF622"/>
    <property type="match status" value="1"/>
</dbReference>
<dbReference type="InterPro" id="IPR041661">
    <property type="entry name" value="ZN622/Rei1/Reh1_Znf-C2H2"/>
</dbReference>
<keyword evidence="4" id="KW-1185">Reference proteome</keyword>
<proteinExistence type="predicted"/>
<dbReference type="InterPro" id="IPR036236">
    <property type="entry name" value="Znf_C2H2_sf"/>
</dbReference>
<dbReference type="InterPro" id="IPR040025">
    <property type="entry name" value="Znf622/Rei1/Reh1"/>
</dbReference>
<dbReference type="SUPFAM" id="SSF57667">
    <property type="entry name" value="beta-beta-alpha zinc fingers"/>
    <property type="match status" value="1"/>
</dbReference>
<dbReference type="AlphaFoldDB" id="A0AAN7SXB2"/>
<evidence type="ECO:0000313" key="4">
    <source>
        <dbReference type="Proteomes" id="UP001309876"/>
    </source>
</evidence>
<evidence type="ECO:0000313" key="3">
    <source>
        <dbReference type="EMBL" id="KAK5083902.1"/>
    </source>
</evidence>
<protein>
    <recommendedName>
        <fullName evidence="2">ZN622/Rei1/Reh1 zinc finger C2H2-type domain-containing protein</fullName>
    </recommendedName>
</protein>
<accession>A0AAN7SXB2</accession>
<sequence>MDAGSGGADSLTAPIPEQIFENNHEDMAELSSDSIEDEYDESQCLFCNQTSPDLDQNLLHMSKAHGLHIDTTNLLVDVTSLLAYFHLVISAYYECLYCGTQRNTREAVQQHMIAKGHCKYDTTDENAELRDFYDLSSADIRAEIQQNLAMRYSDDSQVLLQTRAKKARASKQTDRPSSNTTASPSSSTSQIPTQDAQTNAESSSHTAEPSSDPPGEVSTRVLKQESILNSQLAQLRADDLRSLLHLPASQQRALLATRHKQMEKARRAEQTQRGNLERAGNKFGRLGTVRLVRQPPHFGNVSGLNR</sequence>
<feature type="compositionally biased region" description="Polar residues" evidence="1">
    <location>
        <begin position="194"/>
        <end position="209"/>
    </location>
</feature>
<dbReference type="Pfam" id="PF12756">
    <property type="entry name" value="zf-C2H2_2"/>
    <property type="match status" value="1"/>
</dbReference>
<evidence type="ECO:0000259" key="2">
    <source>
        <dbReference type="Pfam" id="PF12756"/>
    </source>
</evidence>
<organism evidence="3 4">
    <name type="scientific">Lithohypha guttulata</name>
    <dbReference type="NCBI Taxonomy" id="1690604"/>
    <lineage>
        <taxon>Eukaryota</taxon>
        <taxon>Fungi</taxon>
        <taxon>Dikarya</taxon>
        <taxon>Ascomycota</taxon>
        <taxon>Pezizomycotina</taxon>
        <taxon>Eurotiomycetes</taxon>
        <taxon>Chaetothyriomycetidae</taxon>
        <taxon>Chaetothyriales</taxon>
        <taxon>Trichomeriaceae</taxon>
        <taxon>Lithohypha</taxon>
    </lineage>
</organism>
<gene>
    <name evidence="3" type="ORF">LTR05_006409</name>
</gene>
<comment type="caution">
    <text evidence="3">The sequence shown here is derived from an EMBL/GenBank/DDBJ whole genome shotgun (WGS) entry which is preliminary data.</text>
</comment>
<dbReference type="GO" id="GO:0030687">
    <property type="term" value="C:preribosome, large subunit precursor"/>
    <property type="evidence" value="ECO:0007669"/>
    <property type="project" value="TreeGrafter"/>
</dbReference>
<dbReference type="GO" id="GO:0042273">
    <property type="term" value="P:ribosomal large subunit biogenesis"/>
    <property type="evidence" value="ECO:0007669"/>
    <property type="project" value="TreeGrafter"/>
</dbReference>
<feature type="domain" description="ZN622/Rei1/Reh1 zinc finger C2H2-type" evidence="2">
    <location>
        <begin position="43"/>
        <end position="138"/>
    </location>
</feature>
<dbReference type="PANTHER" id="PTHR13182">
    <property type="entry name" value="ZINC FINGER PROTEIN 622"/>
    <property type="match status" value="1"/>
</dbReference>
<dbReference type="Proteomes" id="UP001309876">
    <property type="component" value="Unassembled WGS sequence"/>
</dbReference>
<feature type="compositionally biased region" description="Low complexity" evidence="1">
    <location>
        <begin position="176"/>
        <end position="193"/>
    </location>
</feature>